<evidence type="ECO:0000256" key="2">
    <source>
        <dbReference type="ARBA" id="ARBA00023002"/>
    </source>
</evidence>
<evidence type="ECO:0000256" key="4">
    <source>
        <dbReference type="RuleBase" id="RU003719"/>
    </source>
</evidence>
<evidence type="ECO:0000256" key="3">
    <source>
        <dbReference type="ARBA" id="ARBA00023027"/>
    </source>
</evidence>
<dbReference type="InterPro" id="IPR006139">
    <property type="entry name" value="D-isomer_2_OHA_DH_cat_dom"/>
</dbReference>
<dbReference type="Proteomes" id="UP000051686">
    <property type="component" value="Unassembled WGS sequence"/>
</dbReference>
<evidence type="ECO:0000259" key="5">
    <source>
        <dbReference type="Pfam" id="PF00389"/>
    </source>
</evidence>
<dbReference type="InterPro" id="IPR006140">
    <property type="entry name" value="D-isomer_DH_NAD-bd"/>
</dbReference>
<keyword evidence="3" id="KW-0520">NAD</keyword>
<dbReference type="PANTHER" id="PTHR43761">
    <property type="entry name" value="D-ISOMER SPECIFIC 2-HYDROXYACID DEHYDROGENASE FAMILY PROTEIN (AFU_ORTHOLOGUE AFUA_1G13630)"/>
    <property type="match status" value="1"/>
</dbReference>
<sequence length="304" mass="33527">MKTIYVVDNVNRAGLDILEKNGFRVYEKNPSLSFSESRQETNLEDVFAIIIRANRLTKSDLKLFPNLKLIVRHGVGVDNLPLQALKAAGIGLTYTPGINSSSVAELTLGFMLLLSRHLQLLGTPKIEEDGTLIKQKTVGLIGYGEIARRVAALLQPFQVKLLVYNHRPKKLLYGELVSLDTLLKKSDIISLHIPATAETKNIIDDKAIRKMKKNAYLINTARGSLVNTTALYNALASKQIAGAAVDTLDDSDSFTVEKLTKLTNFVATPHIGANTSENLISSSKRCAEEILRFKNGQEPICSYF</sequence>
<accession>A0A0R1M9D4</accession>
<evidence type="ECO:0000256" key="1">
    <source>
        <dbReference type="ARBA" id="ARBA00005854"/>
    </source>
</evidence>
<proteinExistence type="inferred from homology"/>
<dbReference type="AlphaFoldDB" id="A0A0R1M9D4"/>
<dbReference type="PROSITE" id="PS00670">
    <property type="entry name" value="D_2_HYDROXYACID_DH_2"/>
    <property type="match status" value="1"/>
</dbReference>
<dbReference type="STRING" id="1423777.FD46_GL001676"/>
<dbReference type="OrthoDB" id="9805416at2"/>
<dbReference type="Pfam" id="PF02826">
    <property type="entry name" value="2-Hacid_dh_C"/>
    <property type="match status" value="1"/>
</dbReference>
<dbReference type="PROSITE" id="PS00671">
    <property type="entry name" value="D_2_HYDROXYACID_DH_3"/>
    <property type="match status" value="1"/>
</dbReference>
<dbReference type="RefSeq" id="WP_057896506.1">
    <property type="nucleotide sequence ID" value="NZ_AZEH01000039.1"/>
</dbReference>
<dbReference type="Gene3D" id="3.40.50.720">
    <property type="entry name" value="NAD(P)-binding Rossmann-like Domain"/>
    <property type="match status" value="2"/>
</dbReference>
<dbReference type="GO" id="GO:0016616">
    <property type="term" value="F:oxidoreductase activity, acting on the CH-OH group of donors, NAD or NADP as acceptor"/>
    <property type="evidence" value="ECO:0007669"/>
    <property type="project" value="InterPro"/>
</dbReference>
<dbReference type="SUPFAM" id="SSF51735">
    <property type="entry name" value="NAD(P)-binding Rossmann-fold domains"/>
    <property type="match status" value="1"/>
</dbReference>
<name>A0A0R1M9D4_9LACO</name>
<feature type="domain" description="D-isomer specific 2-hydroxyacid dehydrogenase NAD-binding" evidence="6">
    <location>
        <begin position="128"/>
        <end position="272"/>
    </location>
</feature>
<evidence type="ECO:0000313" key="7">
    <source>
        <dbReference type="EMBL" id="KRL04545.1"/>
    </source>
</evidence>
<keyword evidence="2 4" id="KW-0560">Oxidoreductase</keyword>
<reference evidence="7 8" key="1">
    <citation type="journal article" date="2015" name="Genome Announc.">
        <title>Expanding the biotechnology potential of lactobacilli through comparative genomics of 213 strains and associated genera.</title>
        <authorList>
            <person name="Sun Z."/>
            <person name="Harris H.M."/>
            <person name="McCann A."/>
            <person name="Guo C."/>
            <person name="Argimon S."/>
            <person name="Zhang W."/>
            <person name="Yang X."/>
            <person name="Jeffery I.B."/>
            <person name="Cooney J.C."/>
            <person name="Kagawa T.F."/>
            <person name="Liu W."/>
            <person name="Song Y."/>
            <person name="Salvetti E."/>
            <person name="Wrobel A."/>
            <person name="Rasinkangas P."/>
            <person name="Parkhill J."/>
            <person name="Rea M.C."/>
            <person name="O'Sullivan O."/>
            <person name="Ritari J."/>
            <person name="Douillard F.P."/>
            <person name="Paul Ross R."/>
            <person name="Yang R."/>
            <person name="Briner A.E."/>
            <person name="Felis G.E."/>
            <person name="de Vos W.M."/>
            <person name="Barrangou R."/>
            <person name="Klaenhammer T.R."/>
            <person name="Caufield P.W."/>
            <person name="Cui Y."/>
            <person name="Zhang H."/>
            <person name="O'Toole P.W."/>
        </authorList>
    </citation>
    <scope>NUCLEOTIDE SEQUENCE [LARGE SCALE GENOMIC DNA]</scope>
    <source>
        <strain evidence="7 8">DSM 19972</strain>
    </source>
</reference>
<dbReference type="GO" id="GO:0051287">
    <property type="term" value="F:NAD binding"/>
    <property type="evidence" value="ECO:0007669"/>
    <property type="project" value="InterPro"/>
</dbReference>
<dbReference type="InterPro" id="IPR036291">
    <property type="entry name" value="NAD(P)-bd_dom_sf"/>
</dbReference>
<dbReference type="InterPro" id="IPR050418">
    <property type="entry name" value="D-iso_2-hydroxyacid_DH_PdxB"/>
</dbReference>
<feature type="domain" description="D-isomer specific 2-hydroxyacid dehydrogenase catalytic" evidence="5">
    <location>
        <begin position="4"/>
        <end position="299"/>
    </location>
</feature>
<dbReference type="SUPFAM" id="SSF52283">
    <property type="entry name" value="Formate/glycerate dehydrogenase catalytic domain-like"/>
    <property type="match status" value="1"/>
</dbReference>
<evidence type="ECO:0000259" key="6">
    <source>
        <dbReference type="Pfam" id="PF02826"/>
    </source>
</evidence>
<keyword evidence="8" id="KW-1185">Reference proteome</keyword>
<comment type="similarity">
    <text evidence="1 4">Belongs to the D-isomer specific 2-hydroxyacid dehydrogenase family.</text>
</comment>
<dbReference type="InterPro" id="IPR029753">
    <property type="entry name" value="D-isomer_DH_CS"/>
</dbReference>
<dbReference type="EMBL" id="AZEH01000039">
    <property type="protein sequence ID" value="KRL04545.1"/>
    <property type="molecule type" value="Genomic_DNA"/>
</dbReference>
<dbReference type="PANTHER" id="PTHR43761:SF1">
    <property type="entry name" value="D-ISOMER SPECIFIC 2-HYDROXYACID DEHYDROGENASE CATALYTIC DOMAIN-CONTAINING PROTEIN-RELATED"/>
    <property type="match status" value="1"/>
</dbReference>
<evidence type="ECO:0000313" key="8">
    <source>
        <dbReference type="Proteomes" id="UP000051686"/>
    </source>
</evidence>
<dbReference type="PATRIC" id="fig|1423777.3.peg.1727"/>
<organism evidence="7 8">
    <name type="scientific">Liquorilactobacillus oeni DSM 19972</name>
    <dbReference type="NCBI Taxonomy" id="1423777"/>
    <lineage>
        <taxon>Bacteria</taxon>
        <taxon>Bacillati</taxon>
        <taxon>Bacillota</taxon>
        <taxon>Bacilli</taxon>
        <taxon>Lactobacillales</taxon>
        <taxon>Lactobacillaceae</taxon>
        <taxon>Liquorilactobacillus</taxon>
    </lineage>
</organism>
<gene>
    <name evidence="7" type="ORF">FD46_GL001676</name>
</gene>
<protein>
    <submittedName>
        <fullName evidence="7">Lactate dehydrogenase related dehydrogenase</fullName>
    </submittedName>
</protein>
<comment type="caution">
    <text evidence="7">The sequence shown here is derived from an EMBL/GenBank/DDBJ whole genome shotgun (WGS) entry which is preliminary data.</text>
</comment>
<dbReference type="Pfam" id="PF00389">
    <property type="entry name" value="2-Hacid_dh"/>
    <property type="match status" value="1"/>
</dbReference>